<comment type="caution">
    <text evidence="1">The sequence shown here is derived from an EMBL/GenBank/DDBJ whole genome shotgun (WGS) entry which is preliminary data.</text>
</comment>
<reference evidence="1" key="1">
    <citation type="journal article" date="2015" name="Nature">
        <title>Complex archaea that bridge the gap between prokaryotes and eukaryotes.</title>
        <authorList>
            <person name="Spang A."/>
            <person name="Saw J.H."/>
            <person name="Jorgensen S.L."/>
            <person name="Zaremba-Niedzwiedzka K."/>
            <person name="Martijn J."/>
            <person name="Lind A.E."/>
            <person name="van Eijk R."/>
            <person name="Schleper C."/>
            <person name="Guy L."/>
            <person name="Ettema T.J."/>
        </authorList>
    </citation>
    <scope>NUCLEOTIDE SEQUENCE</scope>
</reference>
<sequence>MNNPLKPSSSLLASLGSIVVHVKEMLSPDGHAFDKTAIEGLLADPLVVEWLEQMDQMVLLPRLRSRDVLPEPRKKK</sequence>
<dbReference type="AlphaFoldDB" id="A0A0F8Y5X9"/>
<proteinExistence type="predicted"/>
<protein>
    <submittedName>
        <fullName evidence="1">Uncharacterized protein</fullName>
    </submittedName>
</protein>
<accession>A0A0F8Y5X9</accession>
<name>A0A0F8Y5X9_9ZZZZ</name>
<organism evidence="1">
    <name type="scientific">marine sediment metagenome</name>
    <dbReference type="NCBI Taxonomy" id="412755"/>
    <lineage>
        <taxon>unclassified sequences</taxon>
        <taxon>metagenomes</taxon>
        <taxon>ecological metagenomes</taxon>
    </lineage>
</organism>
<evidence type="ECO:0000313" key="1">
    <source>
        <dbReference type="EMBL" id="KKK49564.1"/>
    </source>
</evidence>
<gene>
    <name evidence="1" type="ORF">LCGC14_3133790</name>
</gene>
<dbReference type="EMBL" id="LAZR01068476">
    <property type="protein sequence ID" value="KKK49564.1"/>
    <property type="molecule type" value="Genomic_DNA"/>
</dbReference>